<proteinExistence type="predicted"/>
<dbReference type="RefSeq" id="WP_111318077.1">
    <property type="nucleotide sequence ID" value="NZ_QKZT01000006.1"/>
</dbReference>
<sequence length="199" mass="23209">MKDHYSFLAPFYNQLSKLIFDDQLMQAKTYFVEDLSNKKILIIGGGDGLDYQSFQAQLSGEYWEISKAMLSKAKSNLGESGLSFHLGYYQVEKEGFFDEVWLHFVLDTMRDEEIANLLGEISKSITPGGRIYLADFFAPQNTFQRIMHRSMITFFRIITQHKRASIPDYEEILVADNWKKSSEKEYVKAWVKAQVWEKN</sequence>
<evidence type="ECO:0000313" key="3">
    <source>
        <dbReference type="Proteomes" id="UP000248882"/>
    </source>
</evidence>
<organism evidence="2 3">
    <name type="scientific">Algoriphagus chordae</name>
    <dbReference type="NCBI Taxonomy" id="237019"/>
    <lineage>
        <taxon>Bacteria</taxon>
        <taxon>Pseudomonadati</taxon>
        <taxon>Bacteroidota</taxon>
        <taxon>Cytophagia</taxon>
        <taxon>Cytophagales</taxon>
        <taxon>Cyclobacteriaceae</taxon>
        <taxon>Algoriphagus</taxon>
    </lineage>
</organism>
<gene>
    <name evidence="2" type="ORF">LV85_01616</name>
</gene>
<evidence type="ECO:0000259" key="1">
    <source>
        <dbReference type="Pfam" id="PF08241"/>
    </source>
</evidence>
<reference evidence="2 3" key="1">
    <citation type="submission" date="2018-06" db="EMBL/GenBank/DDBJ databases">
        <title>Genomic Encyclopedia of Archaeal and Bacterial Type Strains, Phase II (KMG-II): from individual species to whole genera.</title>
        <authorList>
            <person name="Goeker M."/>
        </authorList>
    </citation>
    <scope>NUCLEOTIDE SEQUENCE [LARGE SCALE GENOMIC DNA]</scope>
    <source>
        <strain evidence="2 3">DSM 19830</strain>
    </source>
</reference>
<keyword evidence="3" id="KW-1185">Reference proteome</keyword>
<dbReference type="OrthoDB" id="836632at2"/>
<dbReference type="Gene3D" id="3.40.50.150">
    <property type="entry name" value="Vaccinia Virus protein VP39"/>
    <property type="match status" value="1"/>
</dbReference>
<accession>A0A2W7R4J3</accession>
<name>A0A2W7R4J3_9BACT</name>
<comment type="caution">
    <text evidence="2">The sequence shown here is derived from an EMBL/GenBank/DDBJ whole genome shotgun (WGS) entry which is preliminary data.</text>
</comment>
<feature type="domain" description="Methyltransferase type 11" evidence="1">
    <location>
        <begin position="43"/>
        <end position="132"/>
    </location>
</feature>
<dbReference type="Pfam" id="PF08241">
    <property type="entry name" value="Methyltransf_11"/>
    <property type="match status" value="1"/>
</dbReference>
<dbReference type="InterPro" id="IPR029063">
    <property type="entry name" value="SAM-dependent_MTases_sf"/>
</dbReference>
<dbReference type="GO" id="GO:0008757">
    <property type="term" value="F:S-adenosylmethionine-dependent methyltransferase activity"/>
    <property type="evidence" value="ECO:0007669"/>
    <property type="project" value="InterPro"/>
</dbReference>
<dbReference type="InterPro" id="IPR013216">
    <property type="entry name" value="Methyltransf_11"/>
</dbReference>
<evidence type="ECO:0000313" key="2">
    <source>
        <dbReference type="EMBL" id="PZX53200.1"/>
    </source>
</evidence>
<keyword evidence="2" id="KW-0808">Transferase</keyword>
<dbReference type="GO" id="GO:0032259">
    <property type="term" value="P:methylation"/>
    <property type="evidence" value="ECO:0007669"/>
    <property type="project" value="UniProtKB-KW"/>
</dbReference>
<dbReference type="EMBL" id="QKZT01000006">
    <property type="protein sequence ID" value="PZX53200.1"/>
    <property type="molecule type" value="Genomic_DNA"/>
</dbReference>
<dbReference type="AlphaFoldDB" id="A0A2W7R4J3"/>
<keyword evidence="2" id="KW-0489">Methyltransferase</keyword>
<protein>
    <submittedName>
        <fullName evidence="2">Methyltransferase family protein</fullName>
    </submittedName>
</protein>
<dbReference type="Proteomes" id="UP000248882">
    <property type="component" value="Unassembled WGS sequence"/>
</dbReference>
<dbReference type="SUPFAM" id="SSF53335">
    <property type="entry name" value="S-adenosyl-L-methionine-dependent methyltransferases"/>
    <property type="match status" value="1"/>
</dbReference>